<dbReference type="InterPro" id="IPR011727">
    <property type="entry name" value="CHP02117"/>
</dbReference>
<comment type="caution">
    <text evidence="1">The sequence shown here is derived from an EMBL/GenBank/DDBJ whole genome shotgun (WGS) entry which is preliminary data.</text>
</comment>
<dbReference type="NCBIfam" id="TIGR02117">
    <property type="entry name" value="chp_urease_rgn"/>
    <property type="match status" value="1"/>
</dbReference>
<protein>
    <submittedName>
        <fullName evidence="1">TIGR02117 family protein</fullName>
    </submittedName>
</protein>
<reference evidence="1 2" key="1">
    <citation type="submission" date="2019-07" db="EMBL/GenBank/DDBJ databases">
        <title>Ln-dependent methylotrophs.</title>
        <authorList>
            <person name="Tani A."/>
        </authorList>
    </citation>
    <scope>NUCLEOTIDE SEQUENCE [LARGE SCALE GENOMIC DNA]</scope>
    <source>
        <strain evidence="1 2">SM89A</strain>
    </source>
</reference>
<name>A0A549SLA1_METSR</name>
<organism evidence="1 2">
    <name type="scientific">Methylosinus sporium</name>
    <dbReference type="NCBI Taxonomy" id="428"/>
    <lineage>
        <taxon>Bacteria</taxon>
        <taxon>Pseudomonadati</taxon>
        <taxon>Pseudomonadota</taxon>
        <taxon>Alphaproteobacteria</taxon>
        <taxon>Hyphomicrobiales</taxon>
        <taxon>Methylocystaceae</taxon>
        <taxon>Methylosinus</taxon>
    </lineage>
</organism>
<gene>
    <name evidence="1" type="ORF">FM996_16695</name>
</gene>
<sequence>MSLQPWFRRSMRRAARAFALILLAPLVLTALYLAVAAIASRTPVNDDWREPDGGITIYVQTNGVHTGVVVPANAAGVDWSNRVHPGDAAGWSTTPRWLAFGWGDRDFYLNTPTRAEFSLLRGLKAVTGQGATLVHVDLLEDVRPGEMVRPLRLTPEQYRRLSTFIDATFADRREVIHGYGQNDVFYGARGHYSAFRTCNAWTSEALSDAGVRTALWSPFDDGVMRWAPRLDR</sequence>
<dbReference type="AlphaFoldDB" id="A0A549SLA1"/>
<proteinExistence type="predicted"/>
<dbReference type="RefSeq" id="WP_142863962.1">
    <property type="nucleotide sequence ID" value="NZ_VJMF01000071.1"/>
</dbReference>
<evidence type="ECO:0000313" key="1">
    <source>
        <dbReference type="EMBL" id="TRL30410.1"/>
    </source>
</evidence>
<dbReference type="Pfam" id="PF09601">
    <property type="entry name" value="DUF2459"/>
    <property type="match status" value="1"/>
</dbReference>
<accession>A0A549SLA1</accession>
<dbReference type="EMBL" id="VJMF01000071">
    <property type="protein sequence ID" value="TRL30410.1"/>
    <property type="molecule type" value="Genomic_DNA"/>
</dbReference>
<evidence type="ECO:0000313" key="2">
    <source>
        <dbReference type="Proteomes" id="UP000316781"/>
    </source>
</evidence>
<dbReference type="Proteomes" id="UP000316781">
    <property type="component" value="Unassembled WGS sequence"/>
</dbReference>